<feature type="compositionally biased region" description="Basic residues" evidence="1">
    <location>
        <begin position="258"/>
        <end position="270"/>
    </location>
</feature>
<feature type="compositionally biased region" description="Basic and acidic residues" evidence="1">
    <location>
        <begin position="434"/>
        <end position="445"/>
    </location>
</feature>
<gene>
    <name evidence="2" type="ORF">PIB30_086886</name>
</gene>
<protein>
    <submittedName>
        <fullName evidence="2">Uncharacterized protein</fullName>
    </submittedName>
</protein>
<feature type="compositionally biased region" description="Basic and acidic residues" evidence="1">
    <location>
        <begin position="224"/>
        <end position="236"/>
    </location>
</feature>
<feature type="region of interest" description="Disordered" evidence="1">
    <location>
        <begin position="40"/>
        <end position="605"/>
    </location>
</feature>
<evidence type="ECO:0000313" key="3">
    <source>
        <dbReference type="Proteomes" id="UP001341840"/>
    </source>
</evidence>
<feature type="compositionally biased region" description="Basic and acidic residues" evidence="1">
    <location>
        <begin position="485"/>
        <end position="494"/>
    </location>
</feature>
<name>A0ABU6TSV9_9FABA</name>
<feature type="compositionally biased region" description="Basic and acidic residues" evidence="1">
    <location>
        <begin position="43"/>
        <end position="59"/>
    </location>
</feature>
<feature type="compositionally biased region" description="Basic and acidic residues" evidence="1">
    <location>
        <begin position="88"/>
        <end position="101"/>
    </location>
</feature>
<feature type="compositionally biased region" description="Polar residues" evidence="1">
    <location>
        <begin position="392"/>
        <end position="401"/>
    </location>
</feature>
<dbReference type="Proteomes" id="UP001341840">
    <property type="component" value="Unassembled WGS sequence"/>
</dbReference>
<feature type="compositionally biased region" description="Basic and acidic residues" evidence="1">
    <location>
        <begin position="547"/>
        <end position="557"/>
    </location>
</feature>
<keyword evidence="3" id="KW-1185">Reference proteome</keyword>
<dbReference type="EMBL" id="JASCZI010092128">
    <property type="protein sequence ID" value="MED6151911.1"/>
    <property type="molecule type" value="Genomic_DNA"/>
</dbReference>
<feature type="compositionally biased region" description="Polar residues" evidence="1">
    <location>
        <begin position="519"/>
        <end position="532"/>
    </location>
</feature>
<evidence type="ECO:0000313" key="2">
    <source>
        <dbReference type="EMBL" id="MED6151911.1"/>
    </source>
</evidence>
<feature type="compositionally biased region" description="Polar residues" evidence="1">
    <location>
        <begin position="124"/>
        <end position="137"/>
    </location>
</feature>
<evidence type="ECO:0000256" key="1">
    <source>
        <dbReference type="SAM" id="MobiDB-lite"/>
    </source>
</evidence>
<accession>A0ABU6TSV9</accession>
<feature type="compositionally biased region" description="Basic and acidic residues" evidence="1">
    <location>
        <begin position="111"/>
        <end position="123"/>
    </location>
</feature>
<feature type="region of interest" description="Disordered" evidence="1">
    <location>
        <begin position="1"/>
        <end position="27"/>
    </location>
</feature>
<feature type="compositionally biased region" description="Polar residues" evidence="1">
    <location>
        <begin position="292"/>
        <end position="317"/>
    </location>
</feature>
<feature type="compositionally biased region" description="Basic residues" evidence="1">
    <location>
        <begin position="155"/>
        <end position="164"/>
    </location>
</feature>
<organism evidence="2 3">
    <name type="scientific">Stylosanthes scabra</name>
    <dbReference type="NCBI Taxonomy" id="79078"/>
    <lineage>
        <taxon>Eukaryota</taxon>
        <taxon>Viridiplantae</taxon>
        <taxon>Streptophyta</taxon>
        <taxon>Embryophyta</taxon>
        <taxon>Tracheophyta</taxon>
        <taxon>Spermatophyta</taxon>
        <taxon>Magnoliopsida</taxon>
        <taxon>eudicotyledons</taxon>
        <taxon>Gunneridae</taxon>
        <taxon>Pentapetalae</taxon>
        <taxon>rosids</taxon>
        <taxon>fabids</taxon>
        <taxon>Fabales</taxon>
        <taxon>Fabaceae</taxon>
        <taxon>Papilionoideae</taxon>
        <taxon>50 kb inversion clade</taxon>
        <taxon>dalbergioids sensu lato</taxon>
        <taxon>Dalbergieae</taxon>
        <taxon>Pterocarpus clade</taxon>
        <taxon>Stylosanthes</taxon>
    </lineage>
</organism>
<feature type="compositionally biased region" description="Basic residues" evidence="1">
    <location>
        <begin position="465"/>
        <end position="479"/>
    </location>
</feature>
<feature type="compositionally biased region" description="Basic and acidic residues" evidence="1">
    <location>
        <begin position="501"/>
        <end position="517"/>
    </location>
</feature>
<feature type="compositionally biased region" description="Polar residues" evidence="1">
    <location>
        <begin position="334"/>
        <end position="352"/>
    </location>
</feature>
<feature type="compositionally biased region" description="Polar residues" evidence="1">
    <location>
        <begin position="585"/>
        <end position="595"/>
    </location>
</feature>
<feature type="compositionally biased region" description="Polar residues" evidence="1">
    <location>
        <begin position="68"/>
        <end position="86"/>
    </location>
</feature>
<comment type="caution">
    <text evidence="2">The sequence shown here is derived from an EMBL/GenBank/DDBJ whole genome shotgun (WGS) entry which is preliminary data.</text>
</comment>
<feature type="compositionally biased region" description="Basic and acidic residues" evidence="1">
    <location>
        <begin position="1"/>
        <end position="26"/>
    </location>
</feature>
<proteinExistence type="predicted"/>
<feature type="compositionally biased region" description="Polar residues" evidence="1">
    <location>
        <begin position="446"/>
        <end position="463"/>
    </location>
</feature>
<sequence>MSKPTLEKMEIGTDVNESKEPEHQNEDNLNIVADQCLESEVGLTDRPEGRSEVLQDDPKPMQLEECTPSEQNNNTEGNIKESNVTSEAVDKNGMEKPVKSESKKRRKRKHMDMDERTTRKEECTPTNQNNTDANVNELNVPPKVVLAIGVPGKSEKKKKRKTRKEKNSDGGKTVGESTGPTDSSDSKIVMVESLKSTDCNPGSGDIGAEENPLNHIEGENVQQEEMKGTAENDGASRADNPGSLEQIETIANAEHVDKKRKKKSSKKQSSKSKSLSNMLTKDVNGSEKPLPSSDSGTLASPTSKITMSASPMVTNKSNKTDLEPLKYPVGLEPSDSQLVSGSNESQIPSNTAKGIENLAPVEANDAAKDSACSSEEKDDENLEASLKDNGVNVEQQSPSQLKQRRSNLGKMVTNVHKIKRDAKLSSQSNSDMSSTREKGKTRDNASGKSMNSANHLPISTPTMKGSRKVIHPKGGKAKRNNAGEVKGKMQEKKSLLSGAIFKDDSSGTSEETNKAVKSDASTRSPSENSLLSDFSDGDISEGSHGGKRLENGERSDFKASMSSIKGKPIDHVLRSSSRYKKAKITASQLQESESQPEFVPDSLAE</sequence>
<feature type="compositionally biased region" description="Polar residues" evidence="1">
    <location>
        <begin position="424"/>
        <end position="433"/>
    </location>
</feature>
<reference evidence="2 3" key="1">
    <citation type="journal article" date="2023" name="Plants (Basel)">
        <title>Bridging the Gap: Combining Genomics and Transcriptomics Approaches to Understand Stylosanthes scabra, an Orphan Legume from the Brazilian Caatinga.</title>
        <authorList>
            <person name="Ferreira-Neto J.R.C."/>
            <person name="da Silva M.D."/>
            <person name="Binneck E."/>
            <person name="de Melo N.F."/>
            <person name="da Silva R.H."/>
            <person name="de Melo A.L.T.M."/>
            <person name="Pandolfi V."/>
            <person name="Bustamante F.O."/>
            <person name="Brasileiro-Vidal A.C."/>
            <person name="Benko-Iseppon A.M."/>
        </authorList>
    </citation>
    <scope>NUCLEOTIDE SEQUENCE [LARGE SCALE GENOMIC DNA]</scope>
    <source>
        <tissue evidence="2">Leaves</tissue>
    </source>
</reference>